<proteinExistence type="inferred from homology"/>
<dbReference type="EMBL" id="ML978130">
    <property type="protein sequence ID" value="KAF2096186.1"/>
    <property type="molecule type" value="Genomic_DNA"/>
</dbReference>
<feature type="transmembrane region" description="Helical" evidence="3">
    <location>
        <begin position="16"/>
        <end position="36"/>
    </location>
</feature>
<feature type="transmembrane region" description="Helical" evidence="3">
    <location>
        <begin position="316"/>
        <end position="336"/>
    </location>
</feature>
<comment type="subcellular location">
    <subcellularLocation>
        <location evidence="1">Membrane</location>
        <topology evidence="1">Multi-pass membrane protein</topology>
    </subcellularLocation>
</comment>
<dbReference type="Gene3D" id="1.20.1250.20">
    <property type="entry name" value="MFS general substrate transporter like domains"/>
    <property type="match status" value="2"/>
</dbReference>
<feature type="domain" description="Major facilitator superfamily (MFS) profile" evidence="4">
    <location>
        <begin position="18"/>
        <end position="403"/>
    </location>
</feature>
<dbReference type="Proteomes" id="UP000799772">
    <property type="component" value="Unassembled WGS sequence"/>
</dbReference>
<dbReference type="Pfam" id="PF07690">
    <property type="entry name" value="MFS_1"/>
    <property type="match status" value="1"/>
</dbReference>
<keyword evidence="3" id="KW-0472">Membrane</keyword>
<evidence type="ECO:0000259" key="4">
    <source>
        <dbReference type="PROSITE" id="PS50850"/>
    </source>
</evidence>
<feature type="transmembrane region" description="Helical" evidence="3">
    <location>
        <begin position="290"/>
        <end position="310"/>
    </location>
</feature>
<name>A0A9P4I6R6_9PEZI</name>
<keyword evidence="6" id="KW-1185">Reference proteome</keyword>
<keyword evidence="3" id="KW-1133">Transmembrane helix</keyword>
<feature type="transmembrane region" description="Helical" evidence="3">
    <location>
        <begin position="147"/>
        <end position="167"/>
    </location>
</feature>
<evidence type="ECO:0000313" key="5">
    <source>
        <dbReference type="EMBL" id="KAF2096186.1"/>
    </source>
</evidence>
<dbReference type="InterPro" id="IPR011701">
    <property type="entry name" value="MFS"/>
</dbReference>
<dbReference type="PROSITE" id="PS50850">
    <property type="entry name" value="MFS"/>
    <property type="match status" value="1"/>
</dbReference>
<feature type="transmembrane region" description="Helical" evidence="3">
    <location>
        <begin position="381"/>
        <end position="399"/>
    </location>
</feature>
<comment type="similarity">
    <text evidence="2">Belongs to the major facilitator superfamily. Monocarboxylate porter (TC 2.A.1.13) family.</text>
</comment>
<sequence>MNLPSSTVGPPPDGGWVAWSQVLGGHLVVFLCWGYINTFGLFQTYYTTESSISASTSDVAWIGSMLIFLLMFIGVWSGSASDSGYFRLTTLLGSFMFVFGVFMTSICTKFWQLILAHGICTGLGNGLLFVPTISVVATYFSPRRKSLAIGTALTGTSVGGLIIPVMFNNLLPKIGFGWSMRAFGLLALVLSAISQCLLRQRLPPKQAKRILEFEALRDGLFVLFVIGAFMNFLGLYFALTFVGAYARNVLGLSFSRSINVLLVINGTGVPGRLILMWLADQRQIRGIRPVTVYIPVSLVTSLLFFVWIGVHDLRGLYIFAAFYGFFGGGLQSLYNASLTDMALDPTKIGAQVGWGFTIDSFSMLIGNPIAGVLVQADNGRYLYAQLFAGACTMAGFIITSEIG</sequence>
<dbReference type="GO" id="GO:0016020">
    <property type="term" value="C:membrane"/>
    <property type="evidence" value="ECO:0007669"/>
    <property type="project" value="UniProtKB-SubCell"/>
</dbReference>
<feature type="transmembrane region" description="Helical" evidence="3">
    <location>
        <begin position="110"/>
        <end position="140"/>
    </location>
</feature>
<evidence type="ECO:0000256" key="1">
    <source>
        <dbReference type="ARBA" id="ARBA00004141"/>
    </source>
</evidence>
<keyword evidence="3" id="KW-0812">Transmembrane</keyword>
<feature type="transmembrane region" description="Helical" evidence="3">
    <location>
        <begin position="179"/>
        <end position="198"/>
    </location>
</feature>
<accession>A0A9P4I6R6</accession>
<reference evidence="5" key="1">
    <citation type="journal article" date="2020" name="Stud. Mycol.">
        <title>101 Dothideomycetes genomes: a test case for predicting lifestyles and emergence of pathogens.</title>
        <authorList>
            <person name="Haridas S."/>
            <person name="Albert R."/>
            <person name="Binder M."/>
            <person name="Bloem J."/>
            <person name="Labutti K."/>
            <person name="Salamov A."/>
            <person name="Andreopoulos B."/>
            <person name="Baker S."/>
            <person name="Barry K."/>
            <person name="Bills G."/>
            <person name="Bluhm B."/>
            <person name="Cannon C."/>
            <person name="Castanera R."/>
            <person name="Culley D."/>
            <person name="Daum C."/>
            <person name="Ezra D."/>
            <person name="Gonzalez J."/>
            <person name="Henrissat B."/>
            <person name="Kuo A."/>
            <person name="Liang C."/>
            <person name="Lipzen A."/>
            <person name="Lutzoni F."/>
            <person name="Magnuson J."/>
            <person name="Mondo S."/>
            <person name="Nolan M."/>
            <person name="Ohm R."/>
            <person name="Pangilinan J."/>
            <person name="Park H.-J."/>
            <person name="Ramirez L."/>
            <person name="Alfaro M."/>
            <person name="Sun H."/>
            <person name="Tritt A."/>
            <person name="Yoshinaga Y."/>
            <person name="Zwiers L.-H."/>
            <person name="Turgeon B."/>
            <person name="Goodwin S."/>
            <person name="Spatafora J."/>
            <person name="Crous P."/>
            <person name="Grigoriev I."/>
        </authorList>
    </citation>
    <scope>NUCLEOTIDE SEQUENCE</scope>
    <source>
        <strain evidence="5">CBS 133067</strain>
    </source>
</reference>
<evidence type="ECO:0000256" key="2">
    <source>
        <dbReference type="ARBA" id="ARBA00006727"/>
    </source>
</evidence>
<feature type="transmembrane region" description="Helical" evidence="3">
    <location>
        <begin position="59"/>
        <end position="78"/>
    </location>
</feature>
<dbReference type="AlphaFoldDB" id="A0A9P4I6R6"/>
<comment type="caution">
    <text evidence="5">The sequence shown here is derived from an EMBL/GenBank/DDBJ whole genome shotgun (WGS) entry which is preliminary data.</text>
</comment>
<dbReference type="SUPFAM" id="SSF103473">
    <property type="entry name" value="MFS general substrate transporter"/>
    <property type="match status" value="1"/>
</dbReference>
<protein>
    <submittedName>
        <fullName evidence="5">MFS general substrate transporter</fullName>
    </submittedName>
</protein>
<feature type="transmembrane region" description="Helical" evidence="3">
    <location>
        <begin position="85"/>
        <end position="104"/>
    </location>
</feature>
<dbReference type="PANTHER" id="PTHR11360">
    <property type="entry name" value="MONOCARBOXYLATE TRANSPORTER"/>
    <property type="match status" value="1"/>
</dbReference>
<dbReference type="GO" id="GO:0022857">
    <property type="term" value="F:transmembrane transporter activity"/>
    <property type="evidence" value="ECO:0007669"/>
    <property type="project" value="InterPro"/>
</dbReference>
<evidence type="ECO:0000313" key="6">
    <source>
        <dbReference type="Proteomes" id="UP000799772"/>
    </source>
</evidence>
<feature type="transmembrane region" description="Helical" evidence="3">
    <location>
        <begin position="219"/>
        <end position="246"/>
    </location>
</feature>
<organism evidence="5 6">
    <name type="scientific">Rhizodiscina lignyota</name>
    <dbReference type="NCBI Taxonomy" id="1504668"/>
    <lineage>
        <taxon>Eukaryota</taxon>
        <taxon>Fungi</taxon>
        <taxon>Dikarya</taxon>
        <taxon>Ascomycota</taxon>
        <taxon>Pezizomycotina</taxon>
        <taxon>Dothideomycetes</taxon>
        <taxon>Pleosporomycetidae</taxon>
        <taxon>Aulographales</taxon>
        <taxon>Rhizodiscinaceae</taxon>
        <taxon>Rhizodiscina</taxon>
    </lineage>
</organism>
<dbReference type="InterPro" id="IPR050327">
    <property type="entry name" value="Proton-linked_MCT"/>
</dbReference>
<dbReference type="InterPro" id="IPR036259">
    <property type="entry name" value="MFS_trans_sf"/>
</dbReference>
<dbReference type="PANTHER" id="PTHR11360:SF130">
    <property type="entry name" value="MAJOR FACILITATOR SUPERFAMILY (MFS) PROFILE DOMAIN-CONTAINING PROTEIN-RELATED"/>
    <property type="match status" value="1"/>
</dbReference>
<evidence type="ECO:0000256" key="3">
    <source>
        <dbReference type="SAM" id="Phobius"/>
    </source>
</evidence>
<dbReference type="OrthoDB" id="6499973at2759"/>
<dbReference type="InterPro" id="IPR020846">
    <property type="entry name" value="MFS_dom"/>
</dbReference>
<gene>
    <name evidence="5" type="ORF">NA57DRAFT_67735</name>
</gene>
<feature type="transmembrane region" description="Helical" evidence="3">
    <location>
        <begin position="258"/>
        <end position="278"/>
    </location>
</feature>
<feature type="transmembrane region" description="Helical" evidence="3">
    <location>
        <begin position="348"/>
        <end position="369"/>
    </location>
</feature>